<dbReference type="SMART" id="SM00388">
    <property type="entry name" value="HisKA"/>
    <property type="match status" value="1"/>
</dbReference>
<keyword evidence="6" id="KW-0547">Nucleotide-binding</keyword>
<dbReference type="InterPro" id="IPR003661">
    <property type="entry name" value="HisK_dim/P_dom"/>
</dbReference>
<dbReference type="SUPFAM" id="SSF47384">
    <property type="entry name" value="Homodimeric domain of signal transducing histidine kinase"/>
    <property type="match status" value="1"/>
</dbReference>
<keyword evidence="20" id="KW-1185">Reference proteome</keyword>
<dbReference type="EMBL" id="QYBB01000007">
    <property type="protein sequence ID" value="RYC32387.1"/>
    <property type="molecule type" value="Genomic_DNA"/>
</dbReference>
<evidence type="ECO:0000256" key="1">
    <source>
        <dbReference type="ARBA" id="ARBA00000085"/>
    </source>
</evidence>
<dbReference type="InterPro" id="IPR013655">
    <property type="entry name" value="PAS_fold_3"/>
</dbReference>
<dbReference type="SMART" id="SM00086">
    <property type="entry name" value="PAC"/>
    <property type="match status" value="2"/>
</dbReference>
<name>A0A4Q2UB57_9HYPH</name>
<evidence type="ECO:0000256" key="11">
    <source>
        <dbReference type="ARBA" id="ARBA00023306"/>
    </source>
</evidence>
<evidence type="ECO:0000256" key="7">
    <source>
        <dbReference type="ARBA" id="ARBA00022777"/>
    </source>
</evidence>
<evidence type="ECO:0000256" key="14">
    <source>
        <dbReference type="SAM" id="MobiDB-lite"/>
    </source>
</evidence>
<dbReference type="Gene3D" id="3.40.50.2300">
    <property type="match status" value="2"/>
</dbReference>
<dbReference type="Gene3D" id="1.10.287.130">
    <property type="match status" value="1"/>
</dbReference>
<evidence type="ECO:0000259" key="15">
    <source>
        <dbReference type="PROSITE" id="PS50109"/>
    </source>
</evidence>
<keyword evidence="9" id="KW-0902">Two-component regulatory system</keyword>
<dbReference type="InterPro" id="IPR035965">
    <property type="entry name" value="PAS-like_dom_sf"/>
</dbReference>
<proteinExistence type="predicted"/>
<dbReference type="FunFam" id="1.10.287.130:FF:000038">
    <property type="entry name" value="Sensory transduction histidine kinase"/>
    <property type="match status" value="1"/>
</dbReference>
<dbReference type="PROSITE" id="PS50113">
    <property type="entry name" value="PAC"/>
    <property type="match status" value="2"/>
</dbReference>
<keyword evidence="8" id="KW-0067">ATP-binding</keyword>
<dbReference type="InterPro" id="IPR011006">
    <property type="entry name" value="CheY-like_superfamily"/>
</dbReference>
<keyword evidence="11" id="KW-0131">Cell cycle</keyword>
<dbReference type="CDD" id="cd00082">
    <property type="entry name" value="HisKA"/>
    <property type="match status" value="1"/>
</dbReference>
<dbReference type="InterPro" id="IPR005467">
    <property type="entry name" value="His_kinase_dom"/>
</dbReference>
<dbReference type="InterPro" id="IPR004358">
    <property type="entry name" value="Sig_transdc_His_kin-like_C"/>
</dbReference>
<dbReference type="AlphaFoldDB" id="A0A4Q2UB57"/>
<keyword evidence="4 12" id="KW-0597">Phosphoprotein</keyword>
<gene>
    <name evidence="19" type="ORF">D3273_08320</name>
</gene>
<dbReference type="Pfam" id="PF00512">
    <property type="entry name" value="HisKA"/>
    <property type="match status" value="1"/>
</dbReference>
<dbReference type="InterPro" id="IPR001789">
    <property type="entry name" value="Sig_transdc_resp-reg_receiver"/>
</dbReference>
<feature type="domain" description="PAC" evidence="18">
    <location>
        <begin position="217"/>
        <end position="269"/>
    </location>
</feature>
<dbReference type="PROSITE" id="PS50110">
    <property type="entry name" value="RESPONSE_REGULATORY"/>
    <property type="match status" value="2"/>
</dbReference>
<feature type="modified residue" description="4-aspartylphosphate" evidence="12">
    <location>
        <position position="584"/>
    </location>
</feature>
<dbReference type="SUPFAM" id="SSF55785">
    <property type="entry name" value="PYP-like sensor domain (PAS domain)"/>
    <property type="match status" value="2"/>
</dbReference>
<evidence type="ECO:0000256" key="12">
    <source>
        <dbReference type="PROSITE-ProRule" id="PRU00169"/>
    </source>
</evidence>
<evidence type="ECO:0000256" key="9">
    <source>
        <dbReference type="ARBA" id="ARBA00023012"/>
    </source>
</evidence>
<evidence type="ECO:0000256" key="8">
    <source>
        <dbReference type="ARBA" id="ARBA00022840"/>
    </source>
</evidence>
<dbReference type="Gene3D" id="3.30.450.20">
    <property type="entry name" value="PAS domain"/>
    <property type="match status" value="2"/>
</dbReference>
<dbReference type="GO" id="GO:0005886">
    <property type="term" value="C:plasma membrane"/>
    <property type="evidence" value="ECO:0007669"/>
    <property type="project" value="TreeGrafter"/>
</dbReference>
<dbReference type="PRINTS" id="PR00344">
    <property type="entry name" value="BCTRLSENSOR"/>
</dbReference>
<dbReference type="GO" id="GO:0009927">
    <property type="term" value="F:histidine phosphotransfer kinase activity"/>
    <property type="evidence" value="ECO:0007669"/>
    <property type="project" value="TreeGrafter"/>
</dbReference>
<organism evidence="19 20">
    <name type="scientific">Lichenibacterium minor</name>
    <dbReference type="NCBI Taxonomy" id="2316528"/>
    <lineage>
        <taxon>Bacteria</taxon>
        <taxon>Pseudomonadati</taxon>
        <taxon>Pseudomonadota</taxon>
        <taxon>Alphaproteobacteria</taxon>
        <taxon>Hyphomicrobiales</taxon>
        <taxon>Lichenihabitantaceae</taxon>
        <taxon>Lichenibacterium</taxon>
    </lineage>
</organism>
<dbReference type="CDD" id="cd00130">
    <property type="entry name" value="PAS"/>
    <property type="match status" value="2"/>
</dbReference>
<dbReference type="CDD" id="cd17574">
    <property type="entry name" value="REC_OmpR"/>
    <property type="match status" value="2"/>
</dbReference>
<feature type="domain" description="PAS" evidence="17">
    <location>
        <begin position="18"/>
        <end position="88"/>
    </location>
</feature>
<evidence type="ECO:0000256" key="3">
    <source>
        <dbReference type="ARBA" id="ARBA00012438"/>
    </source>
</evidence>
<evidence type="ECO:0000259" key="16">
    <source>
        <dbReference type="PROSITE" id="PS50110"/>
    </source>
</evidence>
<dbReference type="PANTHER" id="PTHR43047">
    <property type="entry name" value="TWO-COMPONENT HISTIDINE PROTEIN KINASE"/>
    <property type="match status" value="1"/>
</dbReference>
<evidence type="ECO:0000256" key="13">
    <source>
        <dbReference type="SAM" id="Coils"/>
    </source>
</evidence>
<dbReference type="FunFam" id="3.30.565.10:FF:000010">
    <property type="entry name" value="Sensor histidine kinase RcsC"/>
    <property type="match status" value="1"/>
</dbReference>
<dbReference type="Gene3D" id="3.30.565.10">
    <property type="entry name" value="Histidine kinase-like ATPase, C-terminal domain"/>
    <property type="match status" value="1"/>
</dbReference>
<feature type="domain" description="Histidine kinase" evidence="15">
    <location>
        <begin position="287"/>
        <end position="506"/>
    </location>
</feature>
<dbReference type="InterPro" id="IPR001610">
    <property type="entry name" value="PAC"/>
</dbReference>
<dbReference type="SMART" id="SM00448">
    <property type="entry name" value="REC"/>
    <property type="match status" value="2"/>
</dbReference>
<dbReference type="CDD" id="cd16922">
    <property type="entry name" value="HATPase_EvgS-ArcB-TorS-like"/>
    <property type="match status" value="1"/>
</dbReference>
<dbReference type="SMART" id="SM00091">
    <property type="entry name" value="PAS"/>
    <property type="match status" value="2"/>
</dbReference>
<dbReference type="Pfam" id="PF08447">
    <property type="entry name" value="PAS_3"/>
    <property type="match status" value="2"/>
</dbReference>
<dbReference type="PROSITE" id="PS50112">
    <property type="entry name" value="PAS"/>
    <property type="match status" value="2"/>
</dbReference>
<feature type="domain" description="PAC" evidence="18">
    <location>
        <begin position="91"/>
        <end position="143"/>
    </location>
</feature>
<dbReference type="InterPro" id="IPR000014">
    <property type="entry name" value="PAS"/>
</dbReference>
<comment type="caution">
    <text evidence="19">The sequence shown here is derived from an EMBL/GenBank/DDBJ whole genome shotgun (WGS) entry which is preliminary data.</text>
</comment>
<keyword evidence="13" id="KW-0175">Coiled coil</keyword>
<feature type="coiled-coil region" evidence="13">
    <location>
        <begin position="260"/>
        <end position="287"/>
    </location>
</feature>
<evidence type="ECO:0000259" key="17">
    <source>
        <dbReference type="PROSITE" id="PS50112"/>
    </source>
</evidence>
<reference evidence="19 20" key="2">
    <citation type="submission" date="2019-02" db="EMBL/GenBank/DDBJ databases">
        <title>'Lichenibacterium ramalinii' gen. nov. sp. nov., 'Lichenibacterium minor' gen. nov. sp. nov.</title>
        <authorList>
            <person name="Pankratov T."/>
        </authorList>
    </citation>
    <scope>NUCLEOTIDE SEQUENCE [LARGE SCALE GENOMIC DNA]</scope>
    <source>
        <strain evidence="19 20">RmlP026</strain>
    </source>
</reference>
<dbReference type="Pfam" id="PF02518">
    <property type="entry name" value="HATPase_c"/>
    <property type="match status" value="1"/>
</dbReference>
<evidence type="ECO:0000256" key="2">
    <source>
        <dbReference type="ARBA" id="ARBA00004370"/>
    </source>
</evidence>
<evidence type="ECO:0000256" key="10">
    <source>
        <dbReference type="ARBA" id="ARBA00023136"/>
    </source>
</evidence>
<evidence type="ECO:0000313" key="20">
    <source>
        <dbReference type="Proteomes" id="UP000290759"/>
    </source>
</evidence>
<evidence type="ECO:0000259" key="18">
    <source>
        <dbReference type="PROSITE" id="PS50113"/>
    </source>
</evidence>
<sequence>MAGASDERSPRPAPAGPTTADFRHLADSIPQLAWIADGAGSIFWYNRRWYDYTGTTLDEMQGRGWSKVHHPDHVLHVVERYNEAFSRGETWEDTFPLRRSDGTFRWFLSRAEPVRDQDGAILRWFGTNTDVTDSRDAEAAVRRSEERFRTLISASADLIWTAGPDGGLIPPLPTWRAYTGQTEADYAGWGWLDIVHPDDKLRVTELWREALHSRVLFHAEFRLRRRDGEWRYSEARAAPVMSTDGTVREWVGVNSDITTRRQAEDAMQEAKELAETANRAKSQFIANMSHELRTPLSAVIGYSEMLAEEIEDVGHVGLLTDVGKIESSARHLLGLINDVLDLSKIEAGRMTVEAVDFDVAGMVDEVVNATGSLVAKKDNRLRLDLGGGLGRMHSDELKIRQCLMNLVSNAAKFTEGGEIVLRVRRDSADVLTFDVEDSGIGMTDEQMGRLFQRFSQADESTTRQFGGTGLGLAITRAFARKLGGDVSVESQPGRGSTFRLQLAARVRSDDGGGDTVAILPEPVPQGAEPAEPAGRILVVDDDPAARDLLARFLKREGFAVTGAADGQAGLTLARALRPQAILLDVEMPKMDGWSVLHALRQDPALVDTPVVMVSVKNEQSLAYALGATDYLLKPVDWDRLKRVMDRVHPHKEGVVLVIDDDEGARERMRFALSRDGWTVVEAENGQRALERLDGVTPSLILLDLMMPVMDGFDFLKRLRQRADGGLVPVVVLTAKDVTPEERASLDGQAERIISKGSLSLPDLAHELRELIPAAGR</sequence>
<reference evidence="19 20" key="1">
    <citation type="submission" date="2018-12" db="EMBL/GenBank/DDBJ databases">
        <authorList>
            <person name="Grouzdev D.S."/>
            <person name="Krutkina M.S."/>
        </authorList>
    </citation>
    <scope>NUCLEOTIDE SEQUENCE [LARGE SCALE GENOMIC DNA]</scope>
    <source>
        <strain evidence="19 20">RmlP026</strain>
    </source>
</reference>
<feature type="compositionally biased region" description="Basic and acidic residues" evidence="14">
    <location>
        <begin position="1"/>
        <end position="10"/>
    </location>
</feature>
<keyword evidence="7 19" id="KW-0418">Kinase</keyword>
<feature type="domain" description="PAS" evidence="17">
    <location>
        <begin position="144"/>
        <end position="214"/>
    </location>
</feature>
<dbReference type="GO" id="GO:0005524">
    <property type="term" value="F:ATP binding"/>
    <property type="evidence" value="ECO:0007669"/>
    <property type="project" value="UniProtKB-KW"/>
</dbReference>
<dbReference type="Proteomes" id="UP000290759">
    <property type="component" value="Unassembled WGS sequence"/>
</dbReference>
<dbReference type="Pfam" id="PF00072">
    <property type="entry name" value="Response_reg"/>
    <property type="match status" value="2"/>
</dbReference>
<dbReference type="SMART" id="SM00387">
    <property type="entry name" value="HATPase_c"/>
    <property type="match status" value="1"/>
</dbReference>
<dbReference type="InterPro" id="IPR036097">
    <property type="entry name" value="HisK_dim/P_sf"/>
</dbReference>
<dbReference type="FunFam" id="3.30.450.20:FF:000099">
    <property type="entry name" value="Sensory box sensor histidine kinase"/>
    <property type="match status" value="2"/>
</dbReference>
<dbReference type="InterPro" id="IPR000700">
    <property type="entry name" value="PAS-assoc_C"/>
</dbReference>
<dbReference type="InterPro" id="IPR036890">
    <property type="entry name" value="HATPase_C_sf"/>
</dbReference>
<accession>A0A4Q2UB57</accession>
<feature type="domain" description="Response regulatory" evidence="16">
    <location>
        <begin position="654"/>
        <end position="770"/>
    </location>
</feature>
<keyword evidence="10" id="KW-0472">Membrane</keyword>
<dbReference type="NCBIfam" id="TIGR00229">
    <property type="entry name" value="sensory_box"/>
    <property type="match status" value="2"/>
</dbReference>
<dbReference type="PROSITE" id="PS50109">
    <property type="entry name" value="HIS_KIN"/>
    <property type="match status" value="1"/>
</dbReference>
<dbReference type="RefSeq" id="WP_129225378.1">
    <property type="nucleotide sequence ID" value="NZ_QYBB01000007.1"/>
</dbReference>
<dbReference type="SUPFAM" id="SSF55874">
    <property type="entry name" value="ATPase domain of HSP90 chaperone/DNA topoisomerase II/histidine kinase"/>
    <property type="match status" value="1"/>
</dbReference>
<feature type="region of interest" description="Disordered" evidence="14">
    <location>
        <begin position="1"/>
        <end position="20"/>
    </location>
</feature>
<evidence type="ECO:0000256" key="6">
    <source>
        <dbReference type="ARBA" id="ARBA00022741"/>
    </source>
</evidence>
<comment type="catalytic activity">
    <reaction evidence="1">
        <text>ATP + protein L-histidine = ADP + protein N-phospho-L-histidine.</text>
        <dbReference type="EC" id="2.7.13.3"/>
    </reaction>
</comment>
<dbReference type="GO" id="GO:0000155">
    <property type="term" value="F:phosphorelay sensor kinase activity"/>
    <property type="evidence" value="ECO:0007669"/>
    <property type="project" value="InterPro"/>
</dbReference>
<feature type="modified residue" description="4-aspartylphosphate" evidence="12">
    <location>
        <position position="703"/>
    </location>
</feature>
<evidence type="ECO:0000256" key="4">
    <source>
        <dbReference type="ARBA" id="ARBA00022553"/>
    </source>
</evidence>
<dbReference type="EC" id="2.7.13.3" evidence="3"/>
<evidence type="ECO:0000256" key="5">
    <source>
        <dbReference type="ARBA" id="ARBA00022679"/>
    </source>
</evidence>
<comment type="subcellular location">
    <subcellularLocation>
        <location evidence="2">Membrane</location>
    </subcellularLocation>
</comment>
<keyword evidence="5" id="KW-0808">Transferase</keyword>
<dbReference type="SUPFAM" id="SSF52172">
    <property type="entry name" value="CheY-like"/>
    <property type="match status" value="2"/>
</dbReference>
<dbReference type="InterPro" id="IPR003594">
    <property type="entry name" value="HATPase_dom"/>
</dbReference>
<dbReference type="OrthoDB" id="9810730at2"/>
<protein>
    <recommendedName>
        <fullName evidence="3">histidine kinase</fullName>
        <ecNumber evidence="3">2.7.13.3</ecNumber>
    </recommendedName>
</protein>
<dbReference type="PANTHER" id="PTHR43047:SF72">
    <property type="entry name" value="OSMOSENSING HISTIDINE PROTEIN KINASE SLN1"/>
    <property type="match status" value="1"/>
</dbReference>
<evidence type="ECO:0000313" key="19">
    <source>
        <dbReference type="EMBL" id="RYC32387.1"/>
    </source>
</evidence>
<feature type="domain" description="Response regulatory" evidence="16">
    <location>
        <begin position="535"/>
        <end position="648"/>
    </location>
</feature>